<protein>
    <submittedName>
        <fullName evidence="3">N-acetylornithine carbamoyltransferase</fullName>
    </submittedName>
</protein>
<dbReference type="InterPro" id="IPR036901">
    <property type="entry name" value="Asp/Orn_carbamoylTrfase_sf"/>
</dbReference>
<dbReference type="SUPFAM" id="SSF53671">
    <property type="entry name" value="Aspartate/ornithine carbamoyltransferase"/>
    <property type="match status" value="1"/>
</dbReference>
<sequence>MDLYGKDFLCTQEWEVEELMAVLDLAAKMKRDRFSPRWSRVLENKTFFMFFYNPSVRTRQSFECAATELGGHAQFLEPGAMRLKTEKTAGETIEDATQVMSRYASGLGTRILGDTHGSAGWGDCWVGQGVPV</sequence>
<accession>A0A6V8Q3S2</accession>
<organism evidence="3 4">
    <name type="scientific">Candidatus Hakubella thermalkaliphila</name>
    <dbReference type="NCBI Taxonomy" id="2754717"/>
    <lineage>
        <taxon>Bacteria</taxon>
        <taxon>Bacillati</taxon>
        <taxon>Actinomycetota</taxon>
        <taxon>Actinomycetota incertae sedis</taxon>
        <taxon>Candidatus Hakubellales</taxon>
        <taxon>Candidatus Hakubellaceae</taxon>
        <taxon>Candidatus Hakubella</taxon>
    </lineage>
</organism>
<comment type="caution">
    <text evidence="3">The sequence shown here is derived from an EMBL/GenBank/DDBJ whole genome shotgun (WGS) entry which is preliminary data.</text>
</comment>
<dbReference type="Pfam" id="PF02729">
    <property type="entry name" value="OTCace_N"/>
    <property type="match status" value="1"/>
</dbReference>
<name>A0A6V8Q3S2_9ACTN</name>
<dbReference type="GO" id="GO:0019240">
    <property type="term" value="P:citrulline biosynthetic process"/>
    <property type="evidence" value="ECO:0007669"/>
    <property type="project" value="TreeGrafter"/>
</dbReference>
<dbReference type="Gene3D" id="3.40.50.1370">
    <property type="entry name" value="Aspartate/ornithine carbamoyltransferase"/>
    <property type="match status" value="1"/>
</dbReference>
<dbReference type="EMBL" id="BLSD01000040">
    <property type="protein sequence ID" value="GFP39247.1"/>
    <property type="molecule type" value="Genomic_DNA"/>
</dbReference>
<evidence type="ECO:0000256" key="1">
    <source>
        <dbReference type="ARBA" id="ARBA00022679"/>
    </source>
</evidence>
<reference evidence="3 4" key="1">
    <citation type="journal article" date="2020" name="Front. Microbiol.">
        <title>Single-cell genomics of novel Actinobacteria with the Wood-Ljungdahl pathway discovered in a serpentinizing system.</title>
        <authorList>
            <person name="Merino N."/>
            <person name="Kawai M."/>
            <person name="Boyd E.S."/>
            <person name="Colman D.R."/>
            <person name="McGlynn S.E."/>
            <person name="Nealson K.H."/>
            <person name="Kurokawa K."/>
            <person name="Hongoh Y."/>
        </authorList>
    </citation>
    <scope>NUCLEOTIDE SEQUENCE [LARGE SCALE GENOMIC DNA]</scope>
    <source>
        <strain evidence="3 4">S47</strain>
    </source>
</reference>
<dbReference type="PANTHER" id="PTHR45753:SF3">
    <property type="entry name" value="ORNITHINE TRANSCARBAMYLASE, MITOCHONDRIAL"/>
    <property type="match status" value="1"/>
</dbReference>
<evidence type="ECO:0000313" key="4">
    <source>
        <dbReference type="Proteomes" id="UP000569018"/>
    </source>
</evidence>
<feature type="non-terminal residue" evidence="3">
    <location>
        <position position="132"/>
    </location>
</feature>
<gene>
    <name evidence="3" type="ORF">HKBW3S47_00947</name>
</gene>
<dbReference type="Proteomes" id="UP000569018">
    <property type="component" value="Unassembled WGS sequence"/>
</dbReference>
<evidence type="ECO:0000259" key="2">
    <source>
        <dbReference type="Pfam" id="PF02729"/>
    </source>
</evidence>
<dbReference type="InterPro" id="IPR006132">
    <property type="entry name" value="Asp/Orn_carbamoyltranf_P-bd"/>
</dbReference>
<keyword evidence="1 3" id="KW-0808">Transferase</keyword>
<dbReference type="GO" id="GO:0004585">
    <property type="term" value="F:ornithine carbamoyltransferase activity"/>
    <property type="evidence" value="ECO:0007669"/>
    <property type="project" value="TreeGrafter"/>
</dbReference>
<dbReference type="AlphaFoldDB" id="A0A6V8Q3S2"/>
<evidence type="ECO:0000313" key="3">
    <source>
        <dbReference type="EMBL" id="GFP39247.1"/>
    </source>
</evidence>
<dbReference type="GO" id="GO:0016597">
    <property type="term" value="F:amino acid binding"/>
    <property type="evidence" value="ECO:0007669"/>
    <property type="project" value="InterPro"/>
</dbReference>
<feature type="domain" description="Aspartate/ornithine carbamoyltransferase carbamoyl-P binding" evidence="2">
    <location>
        <begin position="6"/>
        <end position="113"/>
    </location>
</feature>
<dbReference type="GO" id="GO:0042450">
    <property type="term" value="P:L-arginine biosynthetic process via ornithine"/>
    <property type="evidence" value="ECO:0007669"/>
    <property type="project" value="TreeGrafter"/>
</dbReference>
<proteinExistence type="predicted"/>
<dbReference type="PANTHER" id="PTHR45753">
    <property type="entry name" value="ORNITHINE CARBAMOYLTRANSFERASE, MITOCHONDRIAL"/>
    <property type="match status" value="1"/>
</dbReference>